<keyword evidence="4" id="KW-0812">Transmembrane</keyword>
<dbReference type="PANTHER" id="PTHR43344">
    <property type="entry name" value="PHOSPHOSERINE PHOSPHATASE"/>
    <property type="match status" value="1"/>
</dbReference>
<dbReference type="Proteomes" id="UP000460298">
    <property type="component" value="Unassembled WGS sequence"/>
</dbReference>
<name>A0A833H0H4_9LEPT</name>
<dbReference type="InterPro" id="IPR036412">
    <property type="entry name" value="HAD-like_sf"/>
</dbReference>
<sequence>MRDPVRMRDIVLFDLDFTLVPEDTRLLFANYIFRRLPGRRLFLLMVAPAAALTALGIVSRSFFNRLFFCFLKGLKADELEALADDFVQRHIPFYADMLDILQQAKSGGATVVLATASPALYIKPLARYLGADITLCTDWVAAAEHPLLVRYETEYNKGAAKMRALLPHLPEGIQSQMKRINEGRPYYIPRSSAFSDSPNDLPMLLLAEQAAVVHPSPGLKAIALRKGWRILQPAPVDSPARRRIRGLLQGLGLFPLFDRRFSIASTDSLPNLHSQL</sequence>
<organism evidence="5 6">
    <name type="scientific">Leptonema illini</name>
    <dbReference type="NCBI Taxonomy" id="183"/>
    <lineage>
        <taxon>Bacteria</taxon>
        <taxon>Pseudomonadati</taxon>
        <taxon>Spirochaetota</taxon>
        <taxon>Spirochaetia</taxon>
        <taxon>Leptospirales</taxon>
        <taxon>Leptospiraceae</taxon>
        <taxon>Leptonema</taxon>
    </lineage>
</organism>
<keyword evidence="1" id="KW-0479">Metal-binding</keyword>
<keyword evidence="4" id="KW-1133">Transmembrane helix</keyword>
<dbReference type="AlphaFoldDB" id="A0A833H0H4"/>
<dbReference type="InterPro" id="IPR050582">
    <property type="entry name" value="HAD-like_SerB"/>
</dbReference>
<dbReference type="Pfam" id="PF12710">
    <property type="entry name" value="HAD"/>
    <property type="match status" value="1"/>
</dbReference>
<evidence type="ECO:0000256" key="2">
    <source>
        <dbReference type="ARBA" id="ARBA00022801"/>
    </source>
</evidence>
<proteinExistence type="predicted"/>
<gene>
    <name evidence="5" type="ORF">F9K24_15310</name>
</gene>
<comment type="caution">
    <text evidence="5">The sequence shown here is derived from an EMBL/GenBank/DDBJ whole genome shotgun (WGS) entry which is preliminary data.</text>
</comment>
<accession>A0A833H0H4</accession>
<evidence type="ECO:0000313" key="5">
    <source>
        <dbReference type="EMBL" id="KAB2930831.1"/>
    </source>
</evidence>
<keyword evidence="4" id="KW-0472">Membrane</keyword>
<reference evidence="5 6" key="1">
    <citation type="submission" date="2019-10" db="EMBL/GenBank/DDBJ databases">
        <title>Extracellular Electron Transfer in a Candidatus Methanoperedens spp. Enrichment Culture.</title>
        <authorList>
            <person name="Berger S."/>
            <person name="Rangel Shaw D."/>
            <person name="Berben T."/>
            <person name="In 'T Zandt M."/>
            <person name="Frank J."/>
            <person name="Reimann J."/>
            <person name="Jetten M.S.M."/>
            <person name="Welte C.U."/>
        </authorList>
    </citation>
    <scope>NUCLEOTIDE SEQUENCE [LARGE SCALE GENOMIC DNA]</scope>
    <source>
        <strain evidence="5">SB12</strain>
    </source>
</reference>
<dbReference type="EMBL" id="WBUI01000017">
    <property type="protein sequence ID" value="KAB2930831.1"/>
    <property type="molecule type" value="Genomic_DNA"/>
</dbReference>
<evidence type="ECO:0000256" key="4">
    <source>
        <dbReference type="SAM" id="Phobius"/>
    </source>
</evidence>
<evidence type="ECO:0000256" key="1">
    <source>
        <dbReference type="ARBA" id="ARBA00022723"/>
    </source>
</evidence>
<dbReference type="Gene3D" id="1.20.1440.100">
    <property type="entry name" value="SG protein - dephosphorylation function"/>
    <property type="match status" value="1"/>
</dbReference>
<dbReference type="Gene3D" id="3.40.50.1000">
    <property type="entry name" value="HAD superfamily/HAD-like"/>
    <property type="match status" value="1"/>
</dbReference>
<evidence type="ECO:0008006" key="7">
    <source>
        <dbReference type="Google" id="ProtNLM"/>
    </source>
</evidence>
<evidence type="ECO:0000256" key="3">
    <source>
        <dbReference type="ARBA" id="ARBA00022842"/>
    </source>
</evidence>
<keyword evidence="3" id="KW-0460">Magnesium</keyword>
<keyword evidence="2" id="KW-0378">Hydrolase</keyword>
<dbReference type="GO" id="GO:0016787">
    <property type="term" value="F:hydrolase activity"/>
    <property type="evidence" value="ECO:0007669"/>
    <property type="project" value="UniProtKB-KW"/>
</dbReference>
<evidence type="ECO:0000313" key="6">
    <source>
        <dbReference type="Proteomes" id="UP000460298"/>
    </source>
</evidence>
<protein>
    <recommendedName>
        <fullName evidence="7">HAD-IB family hydrolase</fullName>
    </recommendedName>
</protein>
<dbReference type="GO" id="GO:0046872">
    <property type="term" value="F:metal ion binding"/>
    <property type="evidence" value="ECO:0007669"/>
    <property type="project" value="UniProtKB-KW"/>
</dbReference>
<dbReference type="InterPro" id="IPR023214">
    <property type="entry name" value="HAD_sf"/>
</dbReference>
<dbReference type="SUPFAM" id="SSF56784">
    <property type="entry name" value="HAD-like"/>
    <property type="match status" value="1"/>
</dbReference>
<feature type="transmembrane region" description="Helical" evidence="4">
    <location>
        <begin position="41"/>
        <end position="63"/>
    </location>
</feature>
<dbReference type="PANTHER" id="PTHR43344:SF13">
    <property type="entry name" value="PHOSPHATASE RV3661-RELATED"/>
    <property type="match status" value="1"/>
</dbReference>